<feature type="transmembrane region" description="Helical" evidence="2">
    <location>
        <begin position="1493"/>
        <end position="1516"/>
    </location>
</feature>
<feature type="transmembrane region" description="Helical" evidence="2">
    <location>
        <begin position="1595"/>
        <end position="1615"/>
    </location>
</feature>
<evidence type="ECO:0000313" key="3">
    <source>
        <dbReference type="EMBL" id="KAF5403406.1"/>
    </source>
</evidence>
<feature type="transmembrane region" description="Helical" evidence="2">
    <location>
        <begin position="68"/>
        <end position="89"/>
    </location>
</feature>
<keyword evidence="2" id="KW-0472">Membrane</keyword>
<accession>A0A8J4T122</accession>
<feature type="region of interest" description="Disordered" evidence="1">
    <location>
        <begin position="1112"/>
        <end position="1148"/>
    </location>
</feature>
<gene>
    <name evidence="3" type="ORF">PHET_02884</name>
</gene>
<name>A0A8J4T122_9TREM</name>
<dbReference type="InterPro" id="IPR039720">
    <property type="entry name" value="TMEM94"/>
</dbReference>
<feature type="transmembrane region" description="Helical" evidence="2">
    <location>
        <begin position="1353"/>
        <end position="1374"/>
    </location>
</feature>
<feature type="transmembrane region" description="Helical" evidence="2">
    <location>
        <begin position="1442"/>
        <end position="1462"/>
    </location>
</feature>
<feature type="compositionally biased region" description="Low complexity" evidence="1">
    <location>
        <begin position="1115"/>
        <end position="1142"/>
    </location>
</feature>
<feature type="transmembrane region" description="Helical" evidence="2">
    <location>
        <begin position="293"/>
        <end position="326"/>
    </location>
</feature>
<dbReference type="PANTHER" id="PTHR13219">
    <property type="entry name" value="TRANSMEMBRANE PROTEIN 94"/>
    <property type="match status" value="1"/>
</dbReference>
<proteinExistence type="predicted"/>
<comment type="caution">
    <text evidence="3">The sequence shown here is derived from an EMBL/GenBank/DDBJ whole genome shotgun (WGS) entry which is preliminary data.</text>
</comment>
<keyword evidence="2" id="KW-0812">Transmembrane</keyword>
<sequence length="1683" mass="187948">MDLSTEEALVRLRNSLKHFEHVKMNKALIGRESVFSFPGHESLLLGFYASSTLMLLAAYFLGLDSLNYFTVLVLLSLLVAISLVTFWLIRRRNDITHNHLSYGVTKLCEDLDRTLRIGFNRAIFYPQFNIPSYLGSSLQWAIRDGETVAVPRILLVQGDIILLTPGQVIPTECVPVNPVDKDANSTFFSNSIYSPQQSTPLNHKQHSQLSLELPHHSIKAMVTLSPLVEFMRQHKMTTPSAHNQFAPNLYSFITLILSWSFVTKLLLCILYFLVSFSRVLLYNHSFSHSSAKYLLSSGVLSMFSHFLFCISGLGFTCTWFCALAFVSTKFKRTYEAVTRSALSCEANYSRRPVSSLASSLSIESNARVSSAAWIKSARGFTSCARTFWSECSIASHHDLQDARPLVSPFEYRSQVASFSSYSEDRCLLNEAHNPQLVPVVLDLRTDAYWPYLTHFEKPRWSRYMTSLKPLGLCLMLNNCHSSVADERHTVANHVLACGSRLLNTSTQPDRFGLFSFCLCSLARQIGFRAGAVDGFVPCGCVAGYQIGPQPNFDWPRASQIEESNILHTGDARSHIDNNQWICPQGSCMARVCFSAIFHNPESNGGCHLMSQGAGDLLSSLCTDLWDGKDVSPLREPERCALLDFSNRNASAAYCLGLAYAPLLERPKLRSVSTQLTQNGSFRKHWSPSGDGAVMNTVLLRIPKGYYLHHKKMNTGRTPSTTGTYCRLSVPQSGPTSAQFLSESPVPQSDSAPFFSARSNHTTGLTEVLDDPVPLNRCSITGDMENPHLSSVPHNAINNVGVYDRRSFRSVPAGRRPCPVERVILDASLDPLSRDYSHECEDLYESETPCKSWQRAYSCCESIRNETNLKDNSESLHKLEKSHEGNCGSGSTTGVEEAQSLLENQIFLGLVSLQYQVNAHVVDTIQRLGQSCIRFVYFSRENELRSRVFAERLGLECGWNCHISLASPTTNAHSRRSSANSEAGLRKTSSGTSPVRAGLLSTSRMDSDLYLSRHVDQPNEFKRIRSVPLMSTAIRTSLLDLSHTVSSPGLPDYDPNSEPPTDQFSIRECASPTNLCAQDLCQLDSSSLHTKHHGNNHIPSTLPLDSVVHEQSCAPSSFESSSSSSNSSSSSSNTSSTNGSNTNGRGVRLSDYVTDNKSRLPCGIANIRPHLATVDNVPLQVSLFTDCTPQTTQEMITILQEHGETVCTIGSCYSMDTIRLLAQGDVAIAVRPLLPQPCTVFSDFPVHDTQRTLNVQACRKLSPVVSTPRFHLRSLGSVFHKSRKEHFAGKFDPVSPTTVHTQFGQDQSYSTCSHAFELTARLVKLLFPWVLDMNTQGFRVCELIREARCSVNNLYWLITCSVLMPLSAALLQVLLLSAGLPSLPLVLTNASSSSVHLVWLPQQQFRAQLMFLPYQQMWNSSWESFLSSDVIHFNSAYCIPSYGVGQLVWLILIVTPVLSLSMLDRRVDLLRPLQEPPVKRRTSFDRKKYVQNGLFLGIRILPSLLVCFACALGHFLLAPGFDHCYEPVPVCRMSNCSVETDVYESNNTSVCFTRLTVLVDIVKDVVYSQLILYLVLISFTYANFGQRIWKFRWSTNPSWCFSAFIFLVSQSVFIIIRCFQPAPFLDVPTWHTLSPSVLGFGLIWCPLLILFNELVAWKEQQLLRTEYRLARLYFGTKLGMYSPV</sequence>
<feature type="transmembrane region" description="Helical" evidence="2">
    <location>
        <begin position="249"/>
        <end position="273"/>
    </location>
</feature>
<evidence type="ECO:0000313" key="4">
    <source>
        <dbReference type="Proteomes" id="UP000748531"/>
    </source>
</evidence>
<feature type="transmembrane region" description="Helical" evidence="2">
    <location>
        <begin position="43"/>
        <end position="62"/>
    </location>
</feature>
<keyword evidence="4" id="KW-1185">Reference proteome</keyword>
<dbReference type="Proteomes" id="UP000748531">
    <property type="component" value="Unassembled WGS sequence"/>
</dbReference>
<evidence type="ECO:0008006" key="5">
    <source>
        <dbReference type="Google" id="ProtNLM"/>
    </source>
</evidence>
<feature type="compositionally biased region" description="Polar residues" evidence="1">
    <location>
        <begin position="969"/>
        <end position="992"/>
    </location>
</feature>
<protein>
    <recommendedName>
        <fullName evidence="5">Cation-transporting P-type ATPase C-terminal domain-containing protein</fullName>
    </recommendedName>
</protein>
<evidence type="ECO:0000256" key="2">
    <source>
        <dbReference type="SAM" id="Phobius"/>
    </source>
</evidence>
<dbReference type="PANTHER" id="PTHR13219:SF6">
    <property type="entry name" value="TRANSMEMBRANE PROTEIN 94"/>
    <property type="match status" value="1"/>
</dbReference>
<keyword evidence="2" id="KW-1133">Transmembrane helix</keyword>
<evidence type="ECO:0000256" key="1">
    <source>
        <dbReference type="SAM" id="MobiDB-lite"/>
    </source>
</evidence>
<dbReference type="EMBL" id="LUCH01001243">
    <property type="protein sequence ID" value="KAF5403406.1"/>
    <property type="molecule type" value="Genomic_DNA"/>
</dbReference>
<feature type="region of interest" description="Disordered" evidence="1">
    <location>
        <begin position="969"/>
        <end position="997"/>
    </location>
</feature>
<organism evidence="3 4">
    <name type="scientific">Paragonimus heterotremus</name>
    <dbReference type="NCBI Taxonomy" id="100268"/>
    <lineage>
        <taxon>Eukaryota</taxon>
        <taxon>Metazoa</taxon>
        <taxon>Spiralia</taxon>
        <taxon>Lophotrochozoa</taxon>
        <taxon>Platyhelminthes</taxon>
        <taxon>Trematoda</taxon>
        <taxon>Digenea</taxon>
        <taxon>Plagiorchiida</taxon>
        <taxon>Troglotremata</taxon>
        <taxon>Troglotrematidae</taxon>
        <taxon>Paragonimus</taxon>
    </lineage>
</organism>
<feature type="transmembrane region" description="Helical" evidence="2">
    <location>
        <begin position="1564"/>
        <end position="1583"/>
    </location>
</feature>
<feature type="transmembrane region" description="Helical" evidence="2">
    <location>
        <begin position="1635"/>
        <end position="1654"/>
    </location>
</feature>
<dbReference type="InterPro" id="IPR023298">
    <property type="entry name" value="ATPase_P-typ_TM_dom_sf"/>
</dbReference>
<dbReference type="OrthoDB" id="5568754at2759"/>
<dbReference type="SUPFAM" id="SSF81665">
    <property type="entry name" value="Calcium ATPase, transmembrane domain M"/>
    <property type="match status" value="1"/>
</dbReference>
<reference evidence="3" key="1">
    <citation type="submission" date="2019-05" db="EMBL/GenBank/DDBJ databases">
        <title>Annotation for the trematode Paragonimus heterotremus.</title>
        <authorList>
            <person name="Choi Y.-J."/>
        </authorList>
    </citation>
    <scope>NUCLEOTIDE SEQUENCE</scope>
    <source>
        <strain evidence="3">LC</strain>
    </source>
</reference>